<evidence type="ECO:0000256" key="8">
    <source>
        <dbReference type="RuleBase" id="RU000418"/>
    </source>
</evidence>
<dbReference type="Gene3D" id="3.50.7.10">
    <property type="entry name" value="GroEL"/>
    <property type="match status" value="1"/>
</dbReference>
<dbReference type="Proteomes" id="UP000057213">
    <property type="component" value="Chromosome"/>
</dbReference>
<dbReference type="NCBIfam" id="NF000592">
    <property type="entry name" value="PRK00013.1"/>
    <property type="match status" value="1"/>
</dbReference>
<feature type="binding site" evidence="7">
    <location>
        <begin position="30"/>
        <end position="33"/>
    </location>
    <ligand>
        <name>ATP</name>
        <dbReference type="ChEBI" id="CHEBI:30616"/>
    </ligand>
</feature>
<reference evidence="14 15" key="2">
    <citation type="journal article" date="2015" name="Genome Announc.">
        <title>Complete Genome Sequence of Bartonella ancashensis Strain 20.00, Isolated from the Blood of a Patient with Verruga Peruana.</title>
        <authorList>
            <person name="Hang J."/>
            <person name="Mullins K.E."/>
            <person name="Clifford R.J."/>
            <person name="Onmus-Leone F."/>
            <person name="Yang Y."/>
            <person name="Jiang J."/>
            <person name="Leguia M."/>
            <person name="Kasper M.R."/>
            <person name="Maguina C."/>
            <person name="Lesho E.P."/>
            <person name="Jarman R.G."/>
            <person name="Richards A.L."/>
            <person name="Blazes D."/>
        </authorList>
    </citation>
    <scope>NUCLEOTIDE SEQUENCE [LARGE SCALE GENOMIC DNA]</scope>
    <source>
        <strain evidence="14 15">20.00</strain>
    </source>
</reference>
<evidence type="ECO:0000313" key="13">
    <source>
        <dbReference type="EMBL" id="AKI28963.1"/>
    </source>
</evidence>
<dbReference type="SUPFAM" id="SSF48592">
    <property type="entry name" value="GroEL equatorial domain-like"/>
    <property type="match status" value="1"/>
</dbReference>
<dbReference type="SUPFAM" id="SSF52029">
    <property type="entry name" value="GroEL apical domain-like"/>
    <property type="match status" value="1"/>
</dbReference>
<dbReference type="SUPFAM" id="SSF54849">
    <property type="entry name" value="GroEL-intermediate domain like"/>
    <property type="match status" value="1"/>
</dbReference>
<keyword evidence="15" id="KW-1185">Reference proteome</keyword>
<feature type="binding site" evidence="7">
    <location>
        <position position="495"/>
    </location>
    <ligand>
        <name>ATP</name>
        <dbReference type="ChEBI" id="CHEBI:30616"/>
    </ligand>
</feature>
<reference evidence="11" key="1">
    <citation type="journal article" date="2013" name="J. Clin. Microbiol.">
        <title>Molecular Typing of "Candidatus Bartonella ancashi," a New Human Pathogen Causing Verruga Peruana.</title>
        <authorList>
            <person name="Mullins K.E."/>
            <person name="Hang J."/>
            <person name="Jiang J."/>
            <person name="Leguia M."/>
            <person name="Kasper M.R."/>
            <person name="Maguina C."/>
            <person name="Jarman R.G."/>
            <person name="Blazes D.L."/>
            <person name="Richards A.L."/>
        </authorList>
    </citation>
    <scope>NUCLEOTIDE SEQUENCE</scope>
    <source>
        <strain evidence="11">20.60</strain>
    </source>
</reference>
<dbReference type="Gene3D" id="3.30.260.10">
    <property type="entry name" value="TCP-1-like chaperonin intermediate domain"/>
    <property type="match status" value="1"/>
</dbReference>
<dbReference type="GO" id="GO:0140662">
    <property type="term" value="F:ATP-dependent protein folding chaperone"/>
    <property type="evidence" value="ECO:0007669"/>
    <property type="project" value="InterPro"/>
</dbReference>
<feature type="binding site" evidence="7">
    <location>
        <position position="51"/>
    </location>
    <ligand>
        <name>ATP</name>
        <dbReference type="ChEBI" id="CHEBI:30616"/>
    </ligand>
</feature>
<dbReference type="GO" id="GO:0005524">
    <property type="term" value="F:ATP binding"/>
    <property type="evidence" value="ECO:0007669"/>
    <property type="project" value="UniProtKB-UniRule"/>
</dbReference>
<evidence type="ECO:0000256" key="6">
    <source>
        <dbReference type="ARBA" id="ARBA00023235"/>
    </source>
</evidence>
<dbReference type="CDD" id="cd03344">
    <property type="entry name" value="GroEL"/>
    <property type="match status" value="1"/>
</dbReference>
<dbReference type="NCBIfam" id="NF009487">
    <property type="entry name" value="PRK12849.1"/>
    <property type="match status" value="1"/>
</dbReference>
<keyword evidence="11" id="KW-0346">Stress response</keyword>
<feature type="binding site" evidence="7">
    <location>
        <position position="415"/>
    </location>
    <ligand>
        <name>ATP</name>
        <dbReference type="ChEBI" id="CHEBI:30616"/>
    </ligand>
</feature>
<dbReference type="InterPro" id="IPR001844">
    <property type="entry name" value="Cpn60/GroEL"/>
</dbReference>
<dbReference type="GO" id="GO:0051082">
    <property type="term" value="F:unfolded protein binding"/>
    <property type="evidence" value="ECO:0007669"/>
    <property type="project" value="UniProtKB-UniRule"/>
</dbReference>
<evidence type="ECO:0000313" key="12">
    <source>
        <dbReference type="EMBL" id="AKI28958.1"/>
    </source>
</evidence>
<dbReference type="OrthoDB" id="9766614at2"/>
<dbReference type="NCBIfam" id="NF009489">
    <property type="entry name" value="PRK12851.1"/>
    <property type="match status" value="1"/>
</dbReference>
<dbReference type="GO" id="GO:0042026">
    <property type="term" value="P:protein refolding"/>
    <property type="evidence" value="ECO:0007669"/>
    <property type="project" value="UniProtKB-UniRule"/>
</dbReference>
<dbReference type="InterPro" id="IPR018370">
    <property type="entry name" value="Chaperonin_Cpn60_CS"/>
</dbReference>
<dbReference type="Pfam" id="PF00118">
    <property type="entry name" value="Cpn60_TCP1"/>
    <property type="match status" value="1"/>
</dbReference>
<keyword evidence="5 7" id="KW-0143">Chaperone</keyword>
<evidence type="ECO:0000256" key="9">
    <source>
        <dbReference type="RuleBase" id="RU000419"/>
    </source>
</evidence>
<comment type="function">
    <text evidence="7 9">Together with its co-chaperonin GroES, plays an essential role in assisting protein folding. The GroEL-GroES system forms a nano-cage that allows encapsulation of the non-native substrate proteins and provides a physical environment optimized to promote and accelerate protein folding.</text>
</comment>
<comment type="similarity">
    <text evidence="1 7 8">Belongs to the chaperonin (HSP60) family.</text>
</comment>
<gene>
    <name evidence="7 11" type="primary">groEL</name>
    <name evidence="7" type="synonym">groL</name>
    <name evidence="14" type="ORF">PU02_0179</name>
</gene>
<reference evidence="12" key="4">
    <citation type="submission" date="2015-01" db="EMBL/GenBank/DDBJ databases">
        <authorList>
            <person name="Xiang T."/>
            <person name="Song Y."/>
            <person name="Huang L."/>
            <person name="Wang B."/>
            <person name="Wu P."/>
        </authorList>
    </citation>
    <scope>NUCLEOTIDE SEQUENCE</scope>
    <source>
        <strain evidence="12">20.00</strain>
        <strain evidence="13">41.60</strain>
    </source>
</reference>
<dbReference type="InterPro" id="IPR027409">
    <property type="entry name" value="GroEL-like_apical_dom_sf"/>
</dbReference>
<dbReference type="FunFam" id="1.10.560.10:FF:000001">
    <property type="entry name" value="60 kDa chaperonin"/>
    <property type="match status" value="1"/>
</dbReference>
<evidence type="ECO:0000256" key="2">
    <source>
        <dbReference type="ARBA" id="ARBA00022490"/>
    </source>
</evidence>
<keyword evidence="10" id="KW-0175">Coiled coil</keyword>
<evidence type="ECO:0000256" key="3">
    <source>
        <dbReference type="ARBA" id="ARBA00022741"/>
    </source>
</evidence>
<dbReference type="Gene3D" id="1.10.560.10">
    <property type="entry name" value="GroEL-like equatorial domain"/>
    <property type="match status" value="1"/>
</dbReference>
<evidence type="ECO:0000256" key="7">
    <source>
        <dbReference type="HAMAP-Rule" id="MF_00600"/>
    </source>
</evidence>
<accession>U3N9Z5</accession>
<dbReference type="EMBL" id="KC886737">
    <property type="protein sequence ID" value="AGW28904.1"/>
    <property type="molecule type" value="Genomic_DNA"/>
</dbReference>
<dbReference type="PANTHER" id="PTHR45633">
    <property type="entry name" value="60 KDA HEAT SHOCK PROTEIN, MITOCHONDRIAL"/>
    <property type="match status" value="1"/>
</dbReference>
<keyword evidence="6 7" id="KW-0413">Isomerase</keyword>
<evidence type="ECO:0000256" key="5">
    <source>
        <dbReference type="ARBA" id="ARBA00023186"/>
    </source>
</evidence>
<dbReference type="EMBL" id="CP010401">
    <property type="protein sequence ID" value="ALE02993.1"/>
    <property type="molecule type" value="Genomic_DNA"/>
</dbReference>
<dbReference type="PATRIC" id="fig|1318743.3.peg.185"/>
<comment type="subunit">
    <text evidence="7 9">Forms a cylinder of 14 subunits composed of two heptameric rings stacked back-to-back. Interacts with the co-chaperonin GroES.</text>
</comment>
<comment type="subcellular location">
    <subcellularLocation>
        <location evidence="7">Cytoplasm</location>
    </subcellularLocation>
</comment>
<keyword evidence="4 7" id="KW-0067">ATP-binding</keyword>
<dbReference type="AlphaFoldDB" id="U3N9Z5"/>
<dbReference type="PROSITE" id="PS00296">
    <property type="entry name" value="CHAPERONINS_CPN60"/>
    <property type="match status" value="1"/>
</dbReference>
<evidence type="ECO:0000313" key="15">
    <source>
        <dbReference type="Proteomes" id="UP000057213"/>
    </source>
</evidence>
<dbReference type="InterPro" id="IPR002423">
    <property type="entry name" value="Cpn60/GroEL/TCP-1"/>
</dbReference>
<dbReference type="PRINTS" id="PR00298">
    <property type="entry name" value="CHAPERONIN60"/>
</dbReference>
<evidence type="ECO:0000256" key="4">
    <source>
        <dbReference type="ARBA" id="ARBA00022840"/>
    </source>
</evidence>
<dbReference type="EMBL" id="KP720648">
    <property type="protein sequence ID" value="AKI28963.1"/>
    <property type="molecule type" value="Genomic_DNA"/>
</dbReference>
<dbReference type="HAMAP" id="MF_00600">
    <property type="entry name" value="CH60"/>
    <property type="match status" value="1"/>
</dbReference>
<dbReference type="GO" id="GO:0016853">
    <property type="term" value="F:isomerase activity"/>
    <property type="evidence" value="ECO:0007669"/>
    <property type="project" value="UniProtKB-KW"/>
</dbReference>
<dbReference type="KEGG" id="banc:PU02_0179"/>
<reference evidence="12" key="3">
    <citation type="journal article" date="2015" name="Int. J. Syst. Evol. Microbiol.">
        <title>Description of Bartonella ancashensis sp. nov., isolated from the blood of two patients with verruga peruana.</title>
        <authorList>
            <person name="Mullins K.E."/>
            <person name="Hang J."/>
            <person name="Jiang J."/>
            <person name="Leguia M."/>
            <person name="Kasper M.R."/>
            <person name="Ventosilla P."/>
            <person name="Maguina C."/>
            <person name="Jarman R.G."/>
            <person name="Blazes D."/>
            <person name="Richards A.L."/>
        </authorList>
    </citation>
    <scope>NUCLEOTIDE SEQUENCE</scope>
    <source>
        <strain evidence="12">20.00</strain>
        <strain evidence="13">41.60</strain>
    </source>
</reference>
<feature type="binding site" evidence="7">
    <location>
        <begin position="87"/>
        <end position="91"/>
    </location>
    <ligand>
        <name>ATP</name>
        <dbReference type="ChEBI" id="CHEBI:30616"/>
    </ligand>
</feature>
<evidence type="ECO:0000256" key="10">
    <source>
        <dbReference type="SAM" id="Coils"/>
    </source>
</evidence>
<dbReference type="EC" id="5.6.1.7" evidence="7"/>
<dbReference type="GO" id="GO:0005737">
    <property type="term" value="C:cytoplasm"/>
    <property type="evidence" value="ECO:0007669"/>
    <property type="project" value="UniProtKB-SubCell"/>
</dbReference>
<evidence type="ECO:0000313" key="11">
    <source>
        <dbReference type="EMBL" id="AGW28904.1"/>
    </source>
</evidence>
<dbReference type="RefSeq" id="WP_053943675.1">
    <property type="nucleotide sequence ID" value="NZ_CP010401.1"/>
</dbReference>
<keyword evidence="2 7" id="KW-0963">Cytoplasm</keyword>
<dbReference type="InterPro" id="IPR027410">
    <property type="entry name" value="TCP-1-like_intermed_sf"/>
</dbReference>
<organism evidence="11">
    <name type="scientific">Bartonella ancashensis</name>
    <dbReference type="NCBI Taxonomy" id="1318743"/>
    <lineage>
        <taxon>Bacteria</taxon>
        <taxon>Pseudomonadati</taxon>
        <taxon>Pseudomonadota</taxon>
        <taxon>Alphaproteobacteria</taxon>
        <taxon>Hyphomicrobiales</taxon>
        <taxon>Bartonellaceae</taxon>
        <taxon>Bartonella</taxon>
    </lineage>
</organism>
<keyword evidence="3 7" id="KW-0547">Nucleotide-binding</keyword>
<proteinExistence type="inferred from homology"/>
<protein>
    <recommendedName>
        <fullName evidence="7">Chaperonin GroEL</fullName>
        <ecNumber evidence="7">5.6.1.7</ecNumber>
    </recommendedName>
    <alternativeName>
        <fullName evidence="7">60 kDa chaperonin</fullName>
    </alternativeName>
    <alternativeName>
        <fullName evidence="7">Chaperonin-60</fullName>
        <shortName evidence="7">Cpn60</shortName>
    </alternativeName>
</protein>
<dbReference type="NCBIfam" id="NF009488">
    <property type="entry name" value="PRK12850.1"/>
    <property type="match status" value="1"/>
</dbReference>
<evidence type="ECO:0000313" key="14">
    <source>
        <dbReference type="EMBL" id="ALE02993.1"/>
    </source>
</evidence>
<dbReference type="FunFam" id="3.50.7.10:FF:000001">
    <property type="entry name" value="60 kDa chaperonin"/>
    <property type="match status" value="1"/>
</dbReference>
<dbReference type="STRING" id="1318743.PU02_0179"/>
<comment type="caution">
    <text evidence="7">Lacks conserved residue(s) required for the propagation of feature annotation.</text>
</comment>
<sequence>MAAKEVKFGRDARERLLHGVNVLADAVKVTLGPKGRNVVIDKSFGAPRITKDGVSVAKEIELEDKFENMGAQMLREVASKTNDVAGDGTTTATVLGQAIVQEGVKAVAAGMNPMDLKRGIDFAVEEVVKSLSQKAKKIQTSEEIAQVATISANGADEVGKMIADAMSKVGNEGVITVEEAKTADTELEVVEGMQFDRGYLSPYFVTNAEKMMVDLDDPYILIHEKKLSSLQALLPVLESVVQSGKPLLIIAEDVEGEALATLVVNKLRGGLKIAAVKAPGFGDRRKAMLEDIAILTSGQVISEDVGIKLENVTLDMLGRAKKVQISKENTTIVDGSGQKAEINARISQIKAQIEETTSDYDREKLQERLAKLAGGVAVIRVGGATEVEVKEKKDRVEDALNATRAAVEEGIVPGGGTALLRAAHALTVKGKNPDQEAGVSIVRRALQAPARQIVKNSGAEAAVIVGKVLENSSSTFGYNTATDQFGDLIALGIVDPVKVVRSALQNAASIASLLITTEAMIAEVPKKDTPMPPMPGGGMGGMGGMDF</sequence>
<dbReference type="InterPro" id="IPR027413">
    <property type="entry name" value="GROEL-like_equatorial_sf"/>
</dbReference>
<dbReference type="EMBL" id="KP720641">
    <property type="protein sequence ID" value="AKI28958.1"/>
    <property type="molecule type" value="Genomic_DNA"/>
</dbReference>
<feature type="coiled-coil region" evidence="10">
    <location>
        <begin position="339"/>
        <end position="366"/>
    </location>
</feature>
<name>U3N9Z5_9HYPH</name>
<dbReference type="NCBIfam" id="TIGR02348">
    <property type="entry name" value="GroEL"/>
    <property type="match status" value="1"/>
</dbReference>
<evidence type="ECO:0000256" key="1">
    <source>
        <dbReference type="ARBA" id="ARBA00006607"/>
    </source>
</evidence>